<feature type="transmembrane region" description="Helical" evidence="1">
    <location>
        <begin position="177"/>
        <end position="195"/>
    </location>
</feature>
<name>A0A2W4U2P3_9CYAN</name>
<comment type="caution">
    <text evidence="3">The sequence shown here is derived from an EMBL/GenBank/DDBJ whole genome shotgun (WGS) entry which is preliminary data.</text>
</comment>
<keyword evidence="2" id="KW-0732">Signal</keyword>
<dbReference type="EMBL" id="QBMC01000178">
    <property type="protein sequence ID" value="PZO11549.1"/>
    <property type="molecule type" value="Genomic_DNA"/>
</dbReference>
<proteinExistence type="predicted"/>
<keyword evidence="1" id="KW-1133">Transmembrane helix</keyword>
<reference evidence="4" key="1">
    <citation type="submission" date="2018-04" db="EMBL/GenBank/DDBJ databases">
        <authorList>
            <person name="Cornet L."/>
        </authorList>
    </citation>
    <scope>NUCLEOTIDE SEQUENCE [LARGE SCALE GENOMIC DNA]</scope>
</reference>
<gene>
    <name evidence="3" type="ORF">DCF25_19170</name>
</gene>
<keyword evidence="1" id="KW-0812">Transmembrane</keyword>
<accession>A0A2W4U2P3</accession>
<feature type="chain" id="PRO_5015924392" description="Transketolase" evidence="2">
    <location>
        <begin position="20"/>
        <end position="199"/>
    </location>
</feature>
<dbReference type="AlphaFoldDB" id="A0A2W4U2P3"/>
<reference evidence="3 4" key="2">
    <citation type="submission" date="2018-06" db="EMBL/GenBank/DDBJ databases">
        <title>Metagenomic assembly of (sub)arctic Cyanobacteria and their associated microbiome from non-axenic cultures.</title>
        <authorList>
            <person name="Baurain D."/>
        </authorList>
    </citation>
    <scope>NUCLEOTIDE SEQUENCE [LARGE SCALE GENOMIC DNA]</scope>
    <source>
        <strain evidence="3">ULC129bin1</strain>
    </source>
</reference>
<feature type="signal peptide" evidence="2">
    <location>
        <begin position="1"/>
        <end position="19"/>
    </location>
</feature>
<evidence type="ECO:0008006" key="5">
    <source>
        <dbReference type="Google" id="ProtNLM"/>
    </source>
</evidence>
<protein>
    <recommendedName>
        <fullName evidence="5">Transketolase</fullName>
    </recommendedName>
</protein>
<evidence type="ECO:0000313" key="3">
    <source>
        <dbReference type="EMBL" id="PZO11549.1"/>
    </source>
</evidence>
<keyword evidence="1" id="KW-0472">Membrane</keyword>
<evidence type="ECO:0000256" key="2">
    <source>
        <dbReference type="SAM" id="SignalP"/>
    </source>
</evidence>
<sequence length="199" mass="20762">MLTAALTIAVSISFPNAHAHEVETAGDVGATMHIEPSDTPRAGEEVLAWFAIARPGGQTIPLANCDCTLAVYAQPQDQPREGKMPNLTPAFAAVETEGYQDIPGARFTFPDVGTYTLVVSGQPKQADDFTPFELDFETTVASGTPVSQVPTDAEAAIPSSSNPAVAAPATEVAFGKWAMVGVGVVALMAIATVLFQRSK</sequence>
<evidence type="ECO:0000256" key="1">
    <source>
        <dbReference type="SAM" id="Phobius"/>
    </source>
</evidence>
<evidence type="ECO:0000313" key="4">
    <source>
        <dbReference type="Proteomes" id="UP000249354"/>
    </source>
</evidence>
<organism evidence="3 4">
    <name type="scientific">Leptolyngbya foveolarum</name>
    <dbReference type="NCBI Taxonomy" id="47253"/>
    <lineage>
        <taxon>Bacteria</taxon>
        <taxon>Bacillati</taxon>
        <taxon>Cyanobacteriota</taxon>
        <taxon>Cyanophyceae</taxon>
        <taxon>Leptolyngbyales</taxon>
        <taxon>Leptolyngbyaceae</taxon>
        <taxon>Leptolyngbya group</taxon>
        <taxon>Leptolyngbya</taxon>
    </lineage>
</organism>
<dbReference type="Proteomes" id="UP000249354">
    <property type="component" value="Unassembled WGS sequence"/>
</dbReference>